<protein>
    <submittedName>
        <fullName evidence="6">LysR family transcriptional regulator</fullName>
    </submittedName>
</protein>
<evidence type="ECO:0000313" key="7">
    <source>
        <dbReference type="Proteomes" id="UP000294887"/>
    </source>
</evidence>
<keyword evidence="2" id="KW-0805">Transcription regulation</keyword>
<sequence>MRRLPPLNSIRAFEATARHLSFSKAAEELNVTPGAVSQQVKVLEDYLNIKLFKRRNRLILLTDEAQICLPLLTQGLDNMAHAIDLIRKQNDDKPLTITASPTFTSRWLMPRLSSFQHEFPDIDVRIDASNDLADLINDDIDVGIRFGTGEYPGLEADYLFSQSVIAVCNPELLKRKDKLETPEDLKNHTLLHAHGDYFFIDNTHVDWEMWFATVGAKGIDGRHGLHFSQHNLLAEAAIRGQGVALVGDVVVNDELKTGQLVKLFEDTDIPLKFSYYLIYPNVKSNLPRVKIFRQWLLDEVKKVRRK</sequence>
<dbReference type="EMBL" id="SMFQ01000002">
    <property type="protein sequence ID" value="TCJ88793.1"/>
    <property type="molecule type" value="Genomic_DNA"/>
</dbReference>
<dbReference type="Proteomes" id="UP000294887">
    <property type="component" value="Unassembled WGS sequence"/>
</dbReference>
<gene>
    <name evidence="6" type="ORF">EV695_0652</name>
</gene>
<dbReference type="InterPro" id="IPR036390">
    <property type="entry name" value="WH_DNA-bd_sf"/>
</dbReference>
<proteinExistence type="inferred from homology"/>
<comment type="caution">
    <text evidence="6">The sequence shown here is derived from an EMBL/GenBank/DDBJ whole genome shotgun (WGS) entry which is preliminary data.</text>
</comment>
<dbReference type="Pfam" id="PF03466">
    <property type="entry name" value="LysR_substrate"/>
    <property type="match status" value="1"/>
</dbReference>
<evidence type="ECO:0000313" key="6">
    <source>
        <dbReference type="EMBL" id="TCJ88793.1"/>
    </source>
</evidence>
<keyword evidence="7" id="KW-1185">Reference proteome</keyword>
<comment type="similarity">
    <text evidence="1">Belongs to the LysR transcriptional regulatory family.</text>
</comment>
<dbReference type="PANTHER" id="PTHR30537:SF26">
    <property type="entry name" value="GLYCINE CLEAVAGE SYSTEM TRANSCRIPTIONAL ACTIVATOR"/>
    <property type="match status" value="1"/>
</dbReference>
<dbReference type="RefSeq" id="WP_131904467.1">
    <property type="nucleotide sequence ID" value="NZ_BAAAFU010000008.1"/>
</dbReference>
<dbReference type="SUPFAM" id="SSF46785">
    <property type="entry name" value="Winged helix' DNA-binding domain"/>
    <property type="match status" value="1"/>
</dbReference>
<name>A0A4R1F4M2_9GAMM</name>
<dbReference type="GO" id="GO:0006351">
    <property type="term" value="P:DNA-templated transcription"/>
    <property type="evidence" value="ECO:0007669"/>
    <property type="project" value="TreeGrafter"/>
</dbReference>
<organism evidence="6 7">
    <name type="scientific">Cocleimonas flava</name>
    <dbReference type="NCBI Taxonomy" id="634765"/>
    <lineage>
        <taxon>Bacteria</taxon>
        <taxon>Pseudomonadati</taxon>
        <taxon>Pseudomonadota</taxon>
        <taxon>Gammaproteobacteria</taxon>
        <taxon>Thiotrichales</taxon>
        <taxon>Thiotrichaceae</taxon>
        <taxon>Cocleimonas</taxon>
    </lineage>
</organism>
<feature type="domain" description="HTH lysR-type" evidence="5">
    <location>
        <begin position="5"/>
        <end position="62"/>
    </location>
</feature>
<dbReference type="FunFam" id="1.10.10.10:FF:000038">
    <property type="entry name" value="Glycine cleavage system transcriptional activator"/>
    <property type="match status" value="1"/>
</dbReference>
<keyword evidence="3" id="KW-0238">DNA-binding</keyword>
<dbReference type="Gene3D" id="1.10.10.10">
    <property type="entry name" value="Winged helix-like DNA-binding domain superfamily/Winged helix DNA-binding domain"/>
    <property type="match status" value="1"/>
</dbReference>
<dbReference type="OrthoDB" id="9771171at2"/>
<dbReference type="AlphaFoldDB" id="A0A4R1F4M2"/>
<dbReference type="InterPro" id="IPR005119">
    <property type="entry name" value="LysR_subst-bd"/>
</dbReference>
<dbReference type="SUPFAM" id="SSF53850">
    <property type="entry name" value="Periplasmic binding protein-like II"/>
    <property type="match status" value="1"/>
</dbReference>
<dbReference type="CDD" id="cd08432">
    <property type="entry name" value="PBP2_GcdR_TrpI_HvrB_AmpR_like"/>
    <property type="match status" value="1"/>
</dbReference>
<dbReference type="InterPro" id="IPR058163">
    <property type="entry name" value="LysR-type_TF_proteobact-type"/>
</dbReference>
<keyword evidence="4" id="KW-0804">Transcription</keyword>
<evidence type="ECO:0000259" key="5">
    <source>
        <dbReference type="PROSITE" id="PS50931"/>
    </source>
</evidence>
<evidence type="ECO:0000256" key="1">
    <source>
        <dbReference type="ARBA" id="ARBA00009437"/>
    </source>
</evidence>
<evidence type="ECO:0000256" key="2">
    <source>
        <dbReference type="ARBA" id="ARBA00023015"/>
    </source>
</evidence>
<dbReference type="PANTHER" id="PTHR30537">
    <property type="entry name" value="HTH-TYPE TRANSCRIPTIONAL REGULATOR"/>
    <property type="match status" value="1"/>
</dbReference>
<dbReference type="GO" id="GO:0043565">
    <property type="term" value="F:sequence-specific DNA binding"/>
    <property type="evidence" value="ECO:0007669"/>
    <property type="project" value="TreeGrafter"/>
</dbReference>
<dbReference type="PROSITE" id="PS50931">
    <property type="entry name" value="HTH_LYSR"/>
    <property type="match status" value="1"/>
</dbReference>
<evidence type="ECO:0000256" key="4">
    <source>
        <dbReference type="ARBA" id="ARBA00023163"/>
    </source>
</evidence>
<dbReference type="Gene3D" id="3.40.190.10">
    <property type="entry name" value="Periplasmic binding protein-like II"/>
    <property type="match status" value="2"/>
</dbReference>
<accession>A0A4R1F4M2</accession>
<dbReference type="NCBIfam" id="NF008352">
    <property type="entry name" value="PRK11139.1"/>
    <property type="match status" value="1"/>
</dbReference>
<evidence type="ECO:0000256" key="3">
    <source>
        <dbReference type="ARBA" id="ARBA00023125"/>
    </source>
</evidence>
<dbReference type="GO" id="GO:0003700">
    <property type="term" value="F:DNA-binding transcription factor activity"/>
    <property type="evidence" value="ECO:0007669"/>
    <property type="project" value="InterPro"/>
</dbReference>
<dbReference type="PRINTS" id="PR00039">
    <property type="entry name" value="HTHLYSR"/>
</dbReference>
<dbReference type="InterPro" id="IPR036388">
    <property type="entry name" value="WH-like_DNA-bd_sf"/>
</dbReference>
<reference evidence="6 7" key="1">
    <citation type="submission" date="2019-03" db="EMBL/GenBank/DDBJ databases">
        <title>Genomic Encyclopedia of Type Strains, Phase IV (KMG-IV): sequencing the most valuable type-strain genomes for metagenomic binning, comparative biology and taxonomic classification.</title>
        <authorList>
            <person name="Goeker M."/>
        </authorList>
    </citation>
    <scope>NUCLEOTIDE SEQUENCE [LARGE SCALE GENOMIC DNA]</scope>
    <source>
        <strain evidence="6 7">DSM 24830</strain>
    </source>
</reference>
<dbReference type="InterPro" id="IPR000847">
    <property type="entry name" value="LysR_HTH_N"/>
</dbReference>
<dbReference type="Pfam" id="PF00126">
    <property type="entry name" value="HTH_1"/>
    <property type="match status" value="1"/>
</dbReference>